<dbReference type="Proteomes" id="UP000499080">
    <property type="component" value="Unassembled WGS sequence"/>
</dbReference>
<gene>
    <name evidence="1" type="ORF">AVEN_66534_1</name>
</gene>
<comment type="caution">
    <text evidence="1">The sequence shown here is derived from an EMBL/GenBank/DDBJ whole genome shotgun (WGS) entry which is preliminary data.</text>
</comment>
<sequence>MCMARNAAARPSSQPFCNGCGRMVVNAEQMALWRYAACRRATHTDHPTQTVGPGVGLKQKNSDIYDDLRMPPLWRPRWPGGNVSASGPEVRPDSIELVWYTLNPLGPNVLLLVWSGSVEIGCLVI</sequence>
<reference evidence="1 2" key="1">
    <citation type="journal article" date="2019" name="Sci. Rep.">
        <title>Orb-weaving spider Araneus ventricosus genome elucidates the spidroin gene catalogue.</title>
        <authorList>
            <person name="Kono N."/>
            <person name="Nakamura H."/>
            <person name="Ohtoshi R."/>
            <person name="Moran D.A.P."/>
            <person name="Shinohara A."/>
            <person name="Yoshida Y."/>
            <person name="Fujiwara M."/>
            <person name="Mori M."/>
            <person name="Tomita M."/>
            <person name="Arakawa K."/>
        </authorList>
    </citation>
    <scope>NUCLEOTIDE SEQUENCE [LARGE SCALE GENOMIC DNA]</scope>
</reference>
<accession>A0A4Y2EAZ7</accession>
<organism evidence="1 2">
    <name type="scientific">Araneus ventricosus</name>
    <name type="common">Orbweaver spider</name>
    <name type="synonym">Epeira ventricosa</name>
    <dbReference type="NCBI Taxonomy" id="182803"/>
    <lineage>
        <taxon>Eukaryota</taxon>
        <taxon>Metazoa</taxon>
        <taxon>Ecdysozoa</taxon>
        <taxon>Arthropoda</taxon>
        <taxon>Chelicerata</taxon>
        <taxon>Arachnida</taxon>
        <taxon>Araneae</taxon>
        <taxon>Araneomorphae</taxon>
        <taxon>Entelegynae</taxon>
        <taxon>Araneoidea</taxon>
        <taxon>Araneidae</taxon>
        <taxon>Araneus</taxon>
    </lineage>
</organism>
<proteinExistence type="predicted"/>
<dbReference type="AlphaFoldDB" id="A0A4Y2EAZ7"/>
<evidence type="ECO:0000313" key="1">
    <source>
        <dbReference type="EMBL" id="GBM26300.1"/>
    </source>
</evidence>
<protein>
    <submittedName>
        <fullName evidence="1">Uncharacterized protein</fullName>
    </submittedName>
</protein>
<evidence type="ECO:0000313" key="2">
    <source>
        <dbReference type="Proteomes" id="UP000499080"/>
    </source>
</evidence>
<keyword evidence="2" id="KW-1185">Reference proteome</keyword>
<dbReference type="EMBL" id="BGPR01000557">
    <property type="protein sequence ID" value="GBM26300.1"/>
    <property type="molecule type" value="Genomic_DNA"/>
</dbReference>
<name>A0A4Y2EAZ7_ARAVE</name>